<feature type="chain" id="PRO_5037455885" evidence="3">
    <location>
        <begin position="21"/>
        <end position="272"/>
    </location>
</feature>
<sequence>MKHCLLLITYVLSRFSSSEGITYGRITSRTTAPSLALIHIAQDIRHVQSQGYAYKLKDEYCTGSLISRQVVITAAHCIRKKSRYSPLQSGEDVALLLLNKPIKVCEPNEQEHERIGIVKLPIGNTRYHWTDSDVKSAKCTMFGYGKHERHSKIDFRLRSMDVNLTTSTALITNLTSIQKICSGDSGGPVICNRGSTPYLIGITTSVISSRTSKIPQLCRLRTPDGEYAVVTAAKFYDVRKGVSQILRFLNVHGQISNMLSDYWKCFKGIHRQ</sequence>
<evidence type="ECO:0000256" key="2">
    <source>
        <dbReference type="ARBA" id="ARBA00024195"/>
    </source>
</evidence>
<keyword evidence="1" id="KW-1015">Disulfide bond</keyword>
<feature type="domain" description="Peptidase S1" evidence="4">
    <location>
        <begin position="21"/>
        <end position="247"/>
    </location>
</feature>
<keyword evidence="5" id="KW-1185">Reference proteome</keyword>
<organism evidence="5 6">
    <name type="scientific">Setaria digitata</name>
    <dbReference type="NCBI Taxonomy" id="48799"/>
    <lineage>
        <taxon>Eukaryota</taxon>
        <taxon>Metazoa</taxon>
        <taxon>Ecdysozoa</taxon>
        <taxon>Nematoda</taxon>
        <taxon>Chromadorea</taxon>
        <taxon>Rhabditida</taxon>
        <taxon>Spirurina</taxon>
        <taxon>Spiruromorpha</taxon>
        <taxon>Filarioidea</taxon>
        <taxon>Setariidae</taxon>
        <taxon>Setaria</taxon>
    </lineage>
</organism>
<evidence type="ECO:0000313" key="5">
    <source>
        <dbReference type="Proteomes" id="UP000887581"/>
    </source>
</evidence>
<dbReference type="SMART" id="SM00020">
    <property type="entry name" value="Tryp_SPc"/>
    <property type="match status" value="1"/>
</dbReference>
<dbReference type="InterPro" id="IPR009003">
    <property type="entry name" value="Peptidase_S1_PA"/>
</dbReference>
<dbReference type="GO" id="GO:0006508">
    <property type="term" value="P:proteolysis"/>
    <property type="evidence" value="ECO:0007669"/>
    <property type="project" value="InterPro"/>
</dbReference>
<dbReference type="InterPro" id="IPR001254">
    <property type="entry name" value="Trypsin_dom"/>
</dbReference>
<dbReference type="InterPro" id="IPR051487">
    <property type="entry name" value="Ser/Thr_Proteases_Immune/Dev"/>
</dbReference>
<keyword evidence="3" id="KW-0732">Signal</keyword>
<dbReference type="InterPro" id="IPR001314">
    <property type="entry name" value="Peptidase_S1A"/>
</dbReference>
<accession>A0A915PSE9</accession>
<protein>
    <submittedName>
        <fullName evidence="6">Peptidase S1 domain-containing protein</fullName>
    </submittedName>
</protein>
<dbReference type="Gene3D" id="2.40.10.10">
    <property type="entry name" value="Trypsin-like serine proteases"/>
    <property type="match status" value="2"/>
</dbReference>
<dbReference type="PROSITE" id="PS50240">
    <property type="entry name" value="TRYPSIN_DOM"/>
    <property type="match status" value="1"/>
</dbReference>
<evidence type="ECO:0000313" key="6">
    <source>
        <dbReference type="WBParaSite" id="sdigi.contig392.g7988.t1"/>
    </source>
</evidence>
<evidence type="ECO:0000256" key="1">
    <source>
        <dbReference type="ARBA" id="ARBA00023157"/>
    </source>
</evidence>
<dbReference type="SUPFAM" id="SSF50494">
    <property type="entry name" value="Trypsin-like serine proteases"/>
    <property type="match status" value="1"/>
</dbReference>
<evidence type="ECO:0000256" key="3">
    <source>
        <dbReference type="SAM" id="SignalP"/>
    </source>
</evidence>
<dbReference type="WBParaSite" id="sdigi.contig392.g7988.t1">
    <property type="protein sequence ID" value="sdigi.contig392.g7988.t1"/>
    <property type="gene ID" value="sdigi.contig392.g7988"/>
</dbReference>
<dbReference type="PANTHER" id="PTHR24256">
    <property type="entry name" value="TRYPTASE-RELATED"/>
    <property type="match status" value="1"/>
</dbReference>
<name>A0A915PSE9_9BILA</name>
<reference evidence="6" key="1">
    <citation type="submission" date="2022-11" db="UniProtKB">
        <authorList>
            <consortium name="WormBaseParasite"/>
        </authorList>
    </citation>
    <scope>IDENTIFICATION</scope>
</reference>
<dbReference type="Pfam" id="PF00089">
    <property type="entry name" value="Trypsin"/>
    <property type="match status" value="1"/>
</dbReference>
<dbReference type="AlphaFoldDB" id="A0A915PSE9"/>
<feature type="signal peptide" evidence="3">
    <location>
        <begin position="1"/>
        <end position="20"/>
    </location>
</feature>
<comment type="similarity">
    <text evidence="2">Belongs to the peptidase S1 family. CLIP subfamily.</text>
</comment>
<dbReference type="GO" id="GO:0004252">
    <property type="term" value="F:serine-type endopeptidase activity"/>
    <property type="evidence" value="ECO:0007669"/>
    <property type="project" value="InterPro"/>
</dbReference>
<dbReference type="InterPro" id="IPR018114">
    <property type="entry name" value="TRYPSIN_HIS"/>
</dbReference>
<dbReference type="PRINTS" id="PR00722">
    <property type="entry name" value="CHYMOTRYPSIN"/>
</dbReference>
<dbReference type="PROSITE" id="PS00134">
    <property type="entry name" value="TRYPSIN_HIS"/>
    <property type="match status" value="1"/>
</dbReference>
<evidence type="ECO:0000259" key="4">
    <source>
        <dbReference type="PROSITE" id="PS50240"/>
    </source>
</evidence>
<dbReference type="InterPro" id="IPR043504">
    <property type="entry name" value="Peptidase_S1_PA_chymotrypsin"/>
</dbReference>
<dbReference type="Proteomes" id="UP000887581">
    <property type="component" value="Unplaced"/>
</dbReference>
<proteinExistence type="inferred from homology"/>